<protein>
    <recommendedName>
        <fullName evidence="4">CHRD domain-containing protein</fullName>
    </recommendedName>
</protein>
<dbReference type="GO" id="GO:0046872">
    <property type="term" value="F:metal ion binding"/>
    <property type="evidence" value="ECO:0007669"/>
    <property type="project" value="InterPro"/>
</dbReference>
<gene>
    <name evidence="2" type="ORF">SAMN02745131_04152</name>
</gene>
<organism evidence="2 3">
    <name type="scientific">Flavisolibacter ginsengisoli DSM 18119</name>
    <dbReference type="NCBI Taxonomy" id="1121884"/>
    <lineage>
        <taxon>Bacteria</taxon>
        <taxon>Pseudomonadati</taxon>
        <taxon>Bacteroidota</taxon>
        <taxon>Chitinophagia</taxon>
        <taxon>Chitinophagales</taxon>
        <taxon>Chitinophagaceae</taxon>
        <taxon>Flavisolibacter</taxon>
    </lineage>
</organism>
<dbReference type="InterPro" id="IPR036423">
    <property type="entry name" value="SOD-like_Cu/Zn_dom_sf"/>
</dbReference>
<evidence type="ECO:0000313" key="3">
    <source>
        <dbReference type="Proteomes" id="UP000184048"/>
    </source>
</evidence>
<dbReference type="AlphaFoldDB" id="A0A1M5GHN5"/>
<accession>A0A1M5GHN5</accession>
<evidence type="ECO:0008006" key="4">
    <source>
        <dbReference type="Google" id="ProtNLM"/>
    </source>
</evidence>
<dbReference type="Proteomes" id="UP000184048">
    <property type="component" value="Unassembled WGS sequence"/>
</dbReference>
<dbReference type="STRING" id="1121884.SAMN02745131_04152"/>
<dbReference type="Gene3D" id="2.60.40.200">
    <property type="entry name" value="Superoxide dismutase, copper/zinc binding domain"/>
    <property type="match status" value="1"/>
</dbReference>
<name>A0A1M5GHN5_9BACT</name>
<sequence>MLFNRMSGIVTLSLVALSFTNCTKNVKEDSQMMQGMKMRSEKSLNLTKTYTANLQALNHSGVSGTASLMLEGNMLTVKIDAMGLEANKLHPQHIHGFMENNRNSTCPDMSADTNGDGLVDLPEGLPSYGAVLLELTPFPTADANGEIHYTKTFTIDGSVLPLQNRAIVLHGLTVMNQYWPTLPVACAQIK</sequence>
<reference evidence="2 3" key="1">
    <citation type="submission" date="2016-11" db="EMBL/GenBank/DDBJ databases">
        <authorList>
            <person name="Jaros S."/>
            <person name="Januszkiewicz K."/>
            <person name="Wedrychowicz H."/>
        </authorList>
    </citation>
    <scope>NUCLEOTIDE SEQUENCE [LARGE SCALE GENOMIC DNA]</scope>
    <source>
        <strain evidence="2 3">DSM 18119</strain>
    </source>
</reference>
<keyword evidence="3" id="KW-1185">Reference proteome</keyword>
<comment type="similarity">
    <text evidence="1">Belongs to the Cu-Zn superoxide dismutase family.</text>
</comment>
<evidence type="ECO:0000313" key="2">
    <source>
        <dbReference type="EMBL" id="SHG03208.1"/>
    </source>
</evidence>
<dbReference type="SUPFAM" id="SSF49329">
    <property type="entry name" value="Cu,Zn superoxide dismutase-like"/>
    <property type="match status" value="1"/>
</dbReference>
<dbReference type="GO" id="GO:0006801">
    <property type="term" value="P:superoxide metabolic process"/>
    <property type="evidence" value="ECO:0007669"/>
    <property type="project" value="InterPro"/>
</dbReference>
<dbReference type="EMBL" id="FQUU01000033">
    <property type="protein sequence ID" value="SHG03208.1"/>
    <property type="molecule type" value="Genomic_DNA"/>
</dbReference>
<proteinExistence type="inferred from homology"/>
<evidence type="ECO:0000256" key="1">
    <source>
        <dbReference type="ARBA" id="ARBA00010457"/>
    </source>
</evidence>